<dbReference type="InterPro" id="IPR036866">
    <property type="entry name" value="RibonucZ/Hydroxyglut_hydro"/>
</dbReference>
<dbReference type="InterPro" id="IPR051013">
    <property type="entry name" value="MBL_superfamily_lactonases"/>
</dbReference>
<organism evidence="7 8">
    <name type="scientific">Aspergillus parasiticus</name>
    <dbReference type="NCBI Taxonomy" id="5067"/>
    <lineage>
        <taxon>Eukaryota</taxon>
        <taxon>Fungi</taxon>
        <taxon>Dikarya</taxon>
        <taxon>Ascomycota</taxon>
        <taxon>Pezizomycotina</taxon>
        <taxon>Eurotiomycetes</taxon>
        <taxon>Eurotiomycetidae</taxon>
        <taxon>Eurotiales</taxon>
        <taxon>Aspergillaceae</taxon>
        <taxon>Aspergillus</taxon>
        <taxon>Aspergillus subgen. Circumdati</taxon>
    </lineage>
</organism>
<name>A0A5N6DKS7_ASPPA</name>
<evidence type="ECO:0000256" key="3">
    <source>
        <dbReference type="ARBA" id="ARBA00022723"/>
    </source>
</evidence>
<dbReference type="AlphaFoldDB" id="A0A5N6DKS7"/>
<proteinExistence type="inferred from homology"/>
<keyword evidence="3" id="KW-0479">Metal-binding</keyword>
<dbReference type="OMA" id="AHWDHVF"/>
<evidence type="ECO:0000313" key="7">
    <source>
        <dbReference type="EMBL" id="KAB8205712.1"/>
    </source>
</evidence>
<protein>
    <submittedName>
        <fullName evidence="7">Beta-lactamase-like protein</fullName>
    </submittedName>
</protein>
<dbReference type="GO" id="GO:0046872">
    <property type="term" value="F:metal ion binding"/>
    <property type="evidence" value="ECO:0007669"/>
    <property type="project" value="UniProtKB-KW"/>
</dbReference>
<evidence type="ECO:0000256" key="2">
    <source>
        <dbReference type="ARBA" id="ARBA00007749"/>
    </source>
</evidence>
<dbReference type="PANTHER" id="PTHR42978:SF2">
    <property type="entry name" value="102 KBASES UNSTABLE REGION: FROM 1 TO 119443"/>
    <property type="match status" value="1"/>
</dbReference>
<evidence type="ECO:0000256" key="1">
    <source>
        <dbReference type="ARBA" id="ARBA00001947"/>
    </source>
</evidence>
<evidence type="ECO:0000256" key="4">
    <source>
        <dbReference type="ARBA" id="ARBA00022801"/>
    </source>
</evidence>
<evidence type="ECO:0000259" key="6">
    <source>
        <dbReference type="Pfam" id="PF00753"/>
    </source>
</evidence>
<sequence length="314" mass="35056">MASVSSATVPPLPEPSSEDAFVTVSPFDTGIMKCPQDLIIKGVPGDARIGSWRFFISHAPSKTKLWFDLGVSHDLSVYTPPIHEFQMKLFNVIPASNTLLDDMEKLQEDPRDVKYIILSHAHWDHVFPVKDQLPNATFLCGTGTLAIMKEDGYWSDNKKSEYDEKIWDPKRSELPIKELPASTACSSLPQKDKWGKLGIFEKALDFFGDGSFFLVDSPGHLAGNISALCRTRSRDGEPRWIFLAGDCFHSHHFVHYPEAPFGDIPIVPSGCIHVDPEAARETIRKISALRESDPSVRVWAAHAGSLEGYWEFSS</sequence>
<dbReference type="Proteomes" id="UP000326532">
    <property type="component" value="Unassembled WGS sequence"/>
</dbReference>
<evidence type="ECO:0000313" key="8">
    <source>
        <dbReference type="Proteomes" id="UP000326532"/>
    </source>
</evidence>
<dbReference type="PANTHER" id="PTHR42978">
    <property type="entry name" value="QUORUM-QUENCHING LACTONASE YTNP-RELATED-RELATED"/>
    <property type="match status" value="1"/>
</dbReference>
<dbReference type="Pfam" id="PF00753">
    <property type="entry name" value="Lactamase_B"/>
    <property type="match status" value="1"/>
</dbReference>
<gene>
    <name evidence="7" type="ORF">BDV34DRAFT_225112</name>
</gene>
<keyword evidence="5" id="KW-0862">Zinc</keyword>
<keyword evidence="8" id="KW-1185">Reference proteome</keyword>
<evidence type="ECO:0000256" key="5">
    <source>
        <dbReference type="ARBA" id="ARBA00022833"/>
    </source>
</evidence>
<dbReference type="SUPFAM" id="SSF56281">
    <property type="entry name" value="Metallo-hydrolase/oxidoreductase"/>
    <property type="match status" value="1"/>
</dbReference>
<dbReference type="Gene3D" id="3.60.15.10">
    <property type="entry name" value="Ribonuclease Z/Hydroxyacylglutathione hydrolase-like"/>
    <property type="match status" value="1"/>
</dbReference>
<comment type="cofactor">
    <cofactor evidence="1">
        <name>Zn(2+)</name>
        <dbReference type="ChEBI" id="CHEBI:29105"/>
    </cofactor>
</comment>
<dbReference type="EMBL" id="ML734968">
    <property type="protein sequence ID" value="KAB8205712.1"/>
    <property type="molecule type" value="Genomic_DNA"/>
</dbReference>
<dbReference type="VEuPathDB" id="FungiDB:BDV34DRAFT_225112"/>
<reference evidence="7 8" key="1">
    <citation type="submission" date="2019-04" db="EMBL/GenBank/DDBJ databases">
        <title>Fungal friends and foes A comparative genomics study of 23 Aspergillus species from section Flavi.</title>
        <authorList>
            <consortium name="DOE Joint Genome Institute"/>
            <person name="Kjaerbolling I."/>
            <person name="Vesth T.C."/>
            <person name="Frisvad J.C."/>
            <person name="Nybo J.L."/>
            <person name="Theobald S."/>
            <person name="Kildgaard S."/>
            <person name="Petersen T.I."/>
            <person name="Kuo A."/>
            <person name="Sato A."/>
            <person name="Lyhne E.K."/>
            <person name="Kogle M.E."/>
            <person name="Wiebenga A."/>
            <person name="Kun R.S."/>
            <person name="Lubbers R.J."/>
            <person name="Makela M.R."/>
            <person name="Barry K."/>
            <person name="Chovatia M."/>
            <person name="Clum A."/>
            <person name="Daum C."/>
            <person name="Haridas S."/>
            <person name="He G."/>
            <person name="LaButti K."/>
            <person name="Lipzen A."/>
            <person name="Mondo S."/>
            <person name="Pangilinan J."/>
            <person name="Riley R."/>
            <person name="Salamov A."/>
            <person name="Simmons B.A."/>
            <person name="Magnuson J.K."/>
            <person name="Henrissat B."/>
            <person name="Mortensen U.H."/>
            <person name="Larsen T.O."/>
            <person name="De vries R.P."/>
            <person name="Grigoriev I.V."/>
            <person name="Machida M."/>
            <person name="Baker S.E."/>
            <person name="Andersen M.R."/>
        </authorList>
    </citation>
    <scope>NUCLEOTIDE SEQUENCE [LARGE SCALE GENOMIC DNA]</scope>
    <source>
        <strain evidence="7 8">CBS 117618</strain>
    </source>
</reference>
<dbReference type="InterPro" id="IPR001279">
    <property type="entry name" value="Metallo-B-lactamas"/>
</dbReference>
<keyword evidence="4" id="KW-0378">Hydrolase</keyword>
<dbReference type="CDD" id="cd07730">
    <property type="entry name" value="metallo-hydrolase-like_MBL-fold"/>
    <property type="match status" value="1"/>
</dbReference>
<dbReference type="GO" id="GO:0016787">
    <property type="term" value="F:hydrolase activity"/>
    <property type="evidence" value="ECO:0007669"/>
    <property type="project" value="UniProtKB-KW"/>
</dbReference>
<accession>A0A5N6DKS7</accession>
<comment type="similarity">
    <text evidence="2">Belongs to the metallo-beta-lactamase superfamily.</text>
</comment>
<feature type="domain" description="Metallo-beta-lactamase" evidence="6">
    <location>
        <begin position="103"/>
        <end position="128"/>
    </location>
</feature>